<name>A0A4S8YCQ7_AURPU</name>
<evidence type="ECO:0000313" key="10">
    <source>
        <dbReference type="Proteomes" id="UP000310687"/>
    </source>
</evidence>
<dbReference type="InterPro" id="IPR023165">
    <property type="entry name" value="rRNA_Ade_diMease-like_C"/>
</dbReference>
<dbReference type="AlphaFoldDB" id="A0A4S8YCQ7"/>
<dbReference type="GO" id="GO:0032259">
    <property type="term" value="P:methylation"/>
    <property type="evidence" value="ECO:0007669"/>
    <property type="project" value="UniProtKB-KW"/>
</dbReference>
<comment type="subcellular location">
    <subcellularLocation>
        <location evidence="1">Mitochondrion</location>
    </subcellularLocation>
</comment>
<dbReference type="InterPro" id="IPR001737">
    <property type="entry name" value="KsgA/Erm"/>
</dbReference>
<evidence type="ECO:0000313" key="9">
    <source>
        <dbReference type="EMBL" id="THW48147.1"/>
    </source>
</evidence>
<evidence type="ECO:0000256" key="4">
    <source>
        <dbReference type="ARBA" id="ARBA00022679"/>
    </source>
</evidence>
<evidence type="ECO:0000256" key="3">
    <source>
        <dbReference type="ARBA" id="ARBA00022603"/>
    </source>
</evidence>
<keyword evidence="6" id="KW-0694">RNA-binding</keyword>
<feature type="compositionally biased region" description="Low complexity" evidence="8">
    <location>
        <begin position="49"/>
        <end position="63"/>
    </location>
</feature>
<evidence type="ECO:0000256" key="7">
    <source>
        <dbReference type="ARBA" id="ARBA00024915"/>
    </source>
</evidence>
<protein>
    <recommendedName>
        <fullName evidence="2">Mitochondrial transcription factor 1</fullName>
    </recommendedName>
</protein>
<keyword evidence="3 9" id="KW-0489">Methyltransferase</keyword>
<keyword evidence="4 9" id="KW-0808">Transferase</keyword>
<dbReference type="GO" id="GO:0008168">
    <property type="term" value="F:methyltransferase activity"/>
    <property type="evidence" value="ECO:0007669"/>
    <property type="project" value="UniProtKB-KW"/>
</dbReference>
<evidence type="ECO:0000256" key="1">
    <source>
        <dbReference type="ARBA" id="ARBA00004173"/>
    </source>
</evidence>
<comment type="caution">
    <text evidence="9">The sequence shown here is derived from an EMBL/GenBank/DDBJ whole genome shotgun (WGS) entry which is preliminary data.</text>
</comment>
<dbReference type="GO" id="GO:0005759">
    <property type="term" value="C:mitochondrial matrix"/>
    <property type="evidence" value="ECO:0007669"/>
    <property type="project" value="TreeGrafter"/>
</dbReference>
<dbReference type="GO" id="GO:0034246">
    <property type="term" value="F:mitochondrial transcription factor activity"/>
    <property type="evidence" value="ECO:0007669"/>
    <property type="project" value="TreeGrafter"/>
</dbReference>
<keyword evidence="5" id="KW-0949">S-adenosyl-L-methionine</keyword>
<reference evidence="9 10" key="1">
    <citation type="submission" date="2018-10" db="EMBL/GenBank/DDBJ databases">
        <title>Fifty Aureobasidium pullulans genomes reveal a recombining polyextremotolerant generalist.</title>
        <authorList>
            <person name="Gostincar C."/>
            <person name="Turk M."/>
            <person name="Zajc J."/>
            <person name="Gunde-Cimerman N."/>
        </authorList>
    </citation>
    <scope>NUCLEOTIDE SEQUENCE [LARGE SCALE GENOMIC DNA]</scope>
    <source>
        <strain evidence="9 10">EXF-11013</strain>
    </source>
</reference>
<organism evidence="9 10">
    <name type="scientific">Aureobasidium pullulans</name>
    <name type="common">Black yeast</name>
    <name type="synonym">Pullularia pullulans</name>
    <dbReference type="NCBI Taxonomy" id="5580"/>
    <lineage>
        <taxon>Eukaryota</taxon>
        <taxon>Fungi</taxon>
        <taxon>Dikarya</taxon>
        <taxon>Ascomycota</taxon>
        <taxon>Pezizomycotina</taxon>
        <taxon>Dothideomycetes</taxon>
        <taxon>Dothideomycetidae</taxon>
        <taxon>Dothideales</taxon>
        <taxon>Saccotheciaceae</taxon>
        <taxon>Aureobasidium</taxon>
    </lineage>
</organism>
<dbReference type="GO" id="GO:0006391">
    <property type="term" value="P:transcription initiation at mitochondrial promoter"/>
    <property type="evidence" value="ECO:0007669"/>
    <property type="project" value="TreeGrafter"/>
</dbReference>
<dbReference type="GO" id="GO:0003723">
    <property type="term" value="F:RNA binding"/>
    <property type="evidence" value="ECO:0007669"/>
    <property type="project" value="UniProtKB-KW"/>
</dbReference>
<dbReference type="PANTHER" id="PTHR11727">
    <property type="entry name" value="DIMETHYLADENOSINE TRANSFERASE"/>
    <property type="match status" value="1"/>
</dbReference>
<feature type="region of interest" description="Disordered" evidence="8">
    <location>
        <begin position="41"/>
        <end position="102"/>
    </location>
</feature>
<dbReference type="Gene3D" id="3.40.50.150">
    <property type="entry name" value="Vaccinia Virus protein VP39"/>
    <property type="match status" value="1"/>
</dbReference>
<gene>
    <name evidence="9" type="ORF">D6D22_02256</name>
</gene>
<accession>A0A4S8YCQ7</accession>
<feature type="compositionally biased region" description="Polar residues" evidence="8">
    <location>
        <begin position="93"/>
        <end position="102"/>
    </location>
</feature>
<dbReference type="PANTHER" id="PTHR11727:SF17">
    <property type="entry name" value="DIMETHYLADENOSINE TRANSFERASE 1, MITOCHONDRIAL"/>
    <property type="match status" value="1"/>
</dbReference>
<dbReference type="SUPFAM" id="SSF53335">
    <property type="entry name" value="S-adenosyl-L-methionine-dependent methyltransferases"/>
    <property type="match status" value="1"/>
</dbReference>
<dbReference type="GO" id="GO:0034245">
    <property type="term" value="C:mitochondrial DNA-directed RNA polymerase complex"/>
    <property type="evidence" value="ECO:0007669"/>
    <property type="project" value="TreeGrafter"/>
</dbReference>
<sequence>MRPPVTQAASIASRIARAARAAEKKSDKTKQGEIAVALKQLKKAKKTTETTNPTNPTNPIKPTDLNDAKDTPTQPQDSDTPAAGHPKAGGRPTGTTTVKDISETTRYQALSSYRNSYTFYPHNDYPLGETISKVLASTKGAGPSGKDKFPDNVEVVSPALCDDIINYIGPDLDKHKGCDIIDLHPGACVWSQKIHDYLKPRRHLLLEPDERYLDPFIKPLLDQKDSAYRHSFLSGAHPKSYWGTYDRIFDDHLLPKRVPLGKNDPRLREPNNSLLVIGSLVRRYPERNKANNVHFPSLVLHHMAEAAQVNSMFQRYGLVRMLLWVPEEIIPSVLPNSMLFKLGYSVSLEAALDITQVVGGDRWNLTRSEATKAQKHQQRRDQLDTWSSRRVLASMQEKGMTLPEHRRPEMHQRALVTDDKALQDYNPIRLPEGMNFSQSLAHMEKEIKQLEEFPTLPKVSRYRFAEQPHRYKFTNISEEITNPTELNRCGRFVDIWGVQIALELEYNATKSTMSEELRLDAHSRLVAASIKLKELFELLFQKRTRKSMTVLLDELFALCKKNTMLAWDRRPYEPLIVAEEEFWPRFPMQLLDITPRPEALGNDLMDTAEANQVRRGLIKALFTHPSSPLLESIERLGAGAREGLVVPEFTDPLVGGRIDPSQLLTKDITREQLNALTKAYIEWPFRPIGAEAIEAQAMLQESVEV</sequence>
<proteinExistence type="predicted"/>
<comment type="function">
    <text evidence="7">Mitochondrial transcription factor that confers selective promoter recognition on the core subunit of the yeast mitochondrial RNA polymerase. Interacts with DNA in a non-specific manner.</text>
</comment>
<dbReference type="InterPro" id="IPR029063">
    <property type="entry name" value="SAM-dependent_MTases_sf"/>
</dbReference>
<evidence type="ECO:0000256" key="5">
    <source>
        <dbReference type="ARBA" id="ARBA00022691"/>
    </source>
</evidence>
<evidence type="ECO:0000256" key="8">
    <source>
        <dbReference type="SAM" id="MobiDB-lite"/>
    </source>
</evidence>
<dbReference type="EMBL" id="QZAL01000019">
    <property type="protein sequence ID" value="THW48147.1"/>
    <property type="molecule type" value="Genomic_DNA"/>
</dbReference>
<evidence type="ECO:0000256" key="2">
    <source>
        <dbReference type="ARBA" id="ARBA00013836"/>
    </source>
</evidence>
<dbReference type="Proteomes" id="UP000310687">
    <property type="component" value="Unassembled WGS sequence"/>
</dbReference>
<evidence type="ECO:0000256" key="6">
    <source>
        <dbReference type="ARBA" id="ARBA00022884"/>
    </source>
</evidence>
<dbReference type="Gene3D" id="1.10.8.100">
    <property type="entry name" value="Ribosomal RNA adenine dimethylase-like, domain 2"/>
    <property type="match status" value="1"/>
</dbReference>